<proteinExistence type="predicted"/>
<organism evidence="2 3">
    <name type="scientific">Pleurodeles waltl</name>
    <name type="common">Iberian ribbed newt</name>
    <dbReference type="NCBI Taxonomy" id="8319"/>
    <lineage>
        <taxon>Eukaryota</taxon>
        <taxon>Metazoa</taxon>
        <taxon>Chordata</taxon>
        <taxon>Craniata</taxon>
        <taxon>Vertebrata</taxon>
        <taxon>Euteleostomi</taxon>
        <taxon>Amphibia</taxon>
        <taxon>Batrachia</taxon>
        <taxon>Caudata</taxon>
        <taxon>Salamandroidea</taxon>
        <taxon>Salamandridae</taxon>
        <taxon>Pleurodelinae</taxon>
        <taxon>Pleurodeles</taxon>
    </lineage>
</organism>
<gene>
    <name evidence="2" type="ORF">NDU88_010191</name>
</gene>
<name>A0AAV7RYT5_PLEWA</name>
<protein>
    <submittedName>
        <fullName evidence="2">Uncharacterized protein</fullName>
    </submittedName>
</protein>
<dbReference type="AlphaFoldDB" id="A0AAV7RYT5"/>
<accession>A0AAV7RYT5</accession>
<dbReference type="EMBL" id="JANPWB010000009">
    <property type="protein sequence ID" value="KAJ1157479.1"/>
    <property type="molecule type" value="Genomic_DNA"/>
</dbReference>
<dbReference type="Proteomes" id="UP001066276">
    <property type="component" value="Chromosome 5"/>
</dbReference>
<reference evidence="2" key="1">
    <citation type="journal article" date="2022" name="bioRxiv">
        <title>Sequencing and chromosome-scale assembly of the giantPleurodeles waltlgenome.</title>
        <authorList>
            <person name="Brown T."/>
            <person name="Elewa A."/>
            <person name="Iarovenko S."/>
            <person name="Subramanian E."/>
            <person name="Araus A.J."/>
            <person name="Petzold A."/>
            <person name="Susuki M."/>
            <person name="Suzuki K.-i.T."/>
            <person name="Hayashi T."/>
            <person name="Toyoda A."/>
            <person name="Oliveira C."/>
            <person name="Osipova E."/>
            <person name="Leigh N.D."/>
            <person name="Simon A."/>
            <person name="Yun M.H."/>
        </authorList>
    </citation>
    <scope>NUCLEOTIDE SEQUENCE</scope>
    <source>
        <strain evidence="2">20211129_DDA</strain>
        <tissue evidence="2">Liver</tissue>
    </source>
</reference>
<feature type="compositionally biased region" description="Polar residues" evidence="1">
    <location>
        <begin position="14"/>
        <end position="32"/>
    </location>
</feature>
<evidence type="ECO:0000313" key="2">
    <source>
        <dbReference type="EMBL" id="KAJ1157479.1"/>
    </source>
</evidence>
<sequence length="80" mass="8723">MFIPSPTGEPLPLSDQSEGSNPPSFVPWSNGSARRLSRGCRDTVRRALVERWGQNGEEGARVRRPLRAALPEVVPRGLSG</sequence>
<evidence type="ECO:0000256" key="1">
    <source>
        <dbReference type="SAM" id="MobiDB-lite"/>
    </source>
</evidence>
<evidence type="ECO:0000313" key="3">
    <source>
        <dbReference type="Proteomes" id="UP001066276"/>
    </source>
</evidence>
<comment type="caution">
    <text evidence="2">The sequence shown here is derived from an EMBL/GenBank/DDBJ whole genome shotgun (WGS) entry which is preliminary data.</text>
</comment>
<keyword evidence="3" id="KW-1185">Reference proteome</keyword>
<feature type="region of interest" description="Disordered" evidence="1">
    <location>
        <begin position="1"/>
        <end position="39"/>
    </location>
</feature>